<dbReference type="STRING" id="29341.RSJ17_06675"/>
<dbReference type="SUPFAM" id="SSF47384">
    <property type="entry name" value="Homodimeric domain of signal transducing histidine kinase"/>
    <property type="match status" value="1"/>
</dbReference>
<evidence type="ECO:0000256" key="4">
    <source>
        <dbReference type="ARBA" id="ARBA00022475"/>
    </source>
</evidence>
<dbReference type="GO" id="GO:0005886">
    <property type="term" value="C:plasma membrane"/>
    <property type="evidence" value="ECO:0007669"/>
    <property type="project" value="UniProtKB-SubCell"/>
</dbReference>
<dbReference type="CDD" id="cd00082">
    <property type="entry name" value="HisKA"/>
    <property type="match status" value="1"/>
</dbReference>
<proteinExistence type="predicted"/>
<evidence type="ECO:0000256" key="7">
    <source>
        <dbReference type="ARBA" id="ARBA00022692"/>
    </source>
</evidence>
<feature type="domain" description="Histidine kinase" evidence="15">
    <location>
        <begin position="244"/>
        <end position="462"/>
    </location>
</feature>
<keyword evidence="7 14" id="KW-0812">Transmembrane</keyword>
<accession>A0A0C1QW44</accession>
<dbReference type="Pfam" id="PF00512">
    <property type="entry name" value="HisKA"/>
    <property type="match status" value="1"/>
</dbReference>
<dbReference type="SMART" id="SM00388">
    <property type="entry name" value="HisKA"/>
    <property type="match status" value="1"/>
</dbReference>
<feature type="transmembrane region" description="Helical" evidence="14">
    <location>
        <begin position="12"/>
        <end position="35"/>
    </location>
</feature>
<evidence type="ECO:0000256" key="14">
    <source>
        <dbReference type="SAM" id="Phobius"/>
    </source>
</evidence>
<keyword evidence="11 14" id="KW-1133">Transmembrane helix</keyword>
<sequence>MNGAHKILRHFIRATILISIALVILNFIMLGTLIFKGMSEPQGQSHLNTVKVVSEGLSNNGLSYNLDNEVKKLLEEKKAWAMLINKEGNVIWNERMPKEVPNTYSITDVAQFSRNYLMDYPVYVWEHSDELLVVGYPKDSFAKYQFNFPIEWVSSLPLRILSLIIINILLALLLSLLIGSRLIKSIKAIIGGIHALTEEKPVDIEPNGVLSDLAESVNYTSKLLEEKNTALKARDEARFNWIAGISHDIRTPLSIMLGYASSLEENEIITLEQRQQAGIIRHQGEKLRSLVADLNMVSMLEYDMQPLNKKILKLSSLARQVASEFLNNGLEEKYTIELDVSEEYIKINGDEKLLIRAITNLVQNSIIHNKEGCRILLQSILDEDKKTCGFIVSDDGKGMSQSEIQNLLELPYSSKRKNFIHNGHGLGLPMVSRIIKAHNGKLLLESQEGKGFKATIILPVIKC</sequence>
<comment type="subcellular location">
    <subcellularLocation>
        <location evidence="2">Cell membrane</location>
        <topology evidence="2">Multi-pass membrane protein</topology>
    </subcellularLocation>
</comment>
<feature type="transmembrane region" description="Helical" evidence="14">
    <location>
        <begin position="156"/>
        <end position="178"/>
    </location>
</feature>
<evidence type="ECO:0000256" key="8">
    <source>
        <dbReference type="ARBA" id="ARBA00022741"/>
    </source>
</evidence>
<dbReference type="GO" id="GO:0000155">
    <property type="term" value="F:phosphorelay sensor kinase activity"/>
    <property type="evidence" value="ECO:0007669"/>
    <property type="project" value="InterPro"/>
</dbReference>
<evidence type="ECO:0000256" key="6">
    <source>
        <dbReference type="ARBA" id="ARBA00022679"/>
    </source>
</evidence>
<dbReference type="InterPro" id="IPR036890">
    <property type="entry name" value="HATPase_C_sf"/>
</dbReference>
<keyword evidence="5" id="KW-0597">Phosphoprotein</keyword>
<dbReference type="GO" id="GO:0005524">
    <property type="term" value="F:ATP binding"/>
    <property type="evidence" value="ECO:0007669"/>
    <property type="project" value="UniProtKB-KW"/>
</dbReference>
<evidence type="ECO:0000259" key="15">
    <source>
        <dbReference type="PROSITE" id="PS50109"/>
    </source>
</evidence>
<organism evidence="16 17">
    <name type="scientific">Clostridium argentinense CDC 2741</name>
    <dbReference type="NCBI Taxonomy" id="1418104"/>
    <lineage>
        <taxon>Bacteria</taxon>
        <taxon>Bacillati</taxon>
        <taxon>Bacillota</taxon>
        <taxon>Clostridia</taxon>
        <taxon>Eubacteriales</taxon>
        <taxon>Clostridiaceae</taxon>
        <taxon>Clostridium</taxon>
    </lineage>
</organism>
<reference evidence="16 17" key="1">
    <citation type="journal article" date="2015" name="Infect. Genet. Evol.">
        <title>Genomic sequences of six botulinum neurotoxin-producing strains representing three clostridial species illustrate the mobility and diversity of botulinum neurotoxin genes.</title>
        <authorList>
            <person name="Smith T.J."/>
            <person name="Hill K.K."/>
            <person name="Xie G."/>
            <person name="Foley B.T."/>
            <person name="Williamson C.H."/>
            <person name="Foster J.T."/>
            <person name="Johnson S.L."/>
            <person name="Chertkov O."/>
            <person name="Teshima H."/>
            <person name="Gibbons H.S."/>
            <person name="Johnsky L.A."/>
            <person name="Karavis M.A."/>
            <person name="Smith L.A."/>
        </authorList>
    </citation>
    <scope>NUCLEOTIDE SEQUENCE [LARGE SCALE GENOMIC DNA]</scope>
    <source>
        <strain evidence="16 17">CDC 2741</strain>
    </source>
</reference>
<keyword evidence="6" id="KW-0808">Transferase</keyword>
<evidence type="ECO:0000256" key="3">
    <source>
        <dbReference type="ARBA" id="ARBA00012438"/>
    </source>
</evidence>
<dbReference type="AlphaFoldDB" id="A0A0C1QW44"/>
<dbReference type="PRINTS" id="PR00344">
    <property type="entry name" value="BCTRLSENSOR"/>
</dbReference>
<keyword evidence="4" id="KW-1003">Cell membrane</keyword>
<dbReference type="OrthoDB" id="368131at2"/>
<keyword evidence="9 16" id="KW-0418">Kinase</keyword>
<dbReference type="InterPro" id="IPR050398">
    <property type="entry name" value="HssS/ArlS-like"/>
</dbReference>
<dbReference type="PROSITE" id="PS50109">
    <property type="entry name" value="HIS_KIN"/>
    <property type="match status" value="1"/>
</dbReference>
<evidence type="ECO:0000256" key="13">
    <source>
        <dbReference type="ARBA" id="ARBA00023136"/>
    </source>
</evidence>
<comment type="caution">
    <text evidence="16">The sequence shown here is derived from an EMBL/GenBank/DDBJ whole genome shotgun (WGS) entry which is preliminary data.</text>
</comment>
<evidence type="ECO:0000256" key="5">
    <source>
        <dbReference type="ARBA" id="ARBA00022553"/>
    </source>
</evidence>
<dbReference type="EC" id="2.7.13.3" evidence="3"/>
<evidence type="ECO:0000313" key="16">
    <source>
        <dbReference type="EMBL" id="KIE45217.1"/>
    </source>
</evidence>
<dbReference type="EMBL" id="AYSO01000020">
    <property type="protein sequence ID" value="KIE45217.1"/>
    <property type="molecule type" value="Genomic_DNA"/>
</dbReference>
<dbReference type="Gene3D" id="3.30.565.10">
    <property type="entry name" value="Histidine kinase-like ATPase, C-terminal domain"/>
    <property type="match status" value="1"/>
</dbReference>
<keyword evidence="8" id="KW-0547">Nucleotide-binding</keyword>
<dbReference type="SMART" id="SM00387">
    <property type="entry name" value="HATPase_c"/>
    <property type="match status" value="1"/>
</dbReference>
<evidence type="ECO:0000256" key="10">
    <source>
        <dbReference type="ARBA" id="ARBA00022840"/>
    </source>
</evidence>
<dbReference type="Gene3D" id="1.10.287.130">
    <property type="match status" value="1"/>
</dbReference>
<dbReference type="InterPro" id="IPR003661">
    <property type="entry name" value="HisK_dim/P_dom"/>
</dbReference>
<dbReference type="Pfam" id="PF02518">
    <property type="entry name" value="HATPase_c"/>
    <property type="match status" value="1"/>
</dbReference>
<dbReference type="SUPFAM" id="SSF55874">
    <property type="entry name" value="ATPase domain of HSP90 chaperone/DNA topoisomerase II/histidine kinase"/>
    <property type="match status" value="1"/>
</dbReference>
<dbReference type="InterPro" id="IPR003594">
    <property type="entry name" value="HATPase_dom"/>
</dbReference>
<comment type="catalytic activity">
    <reaction evidence="1">
        <text>ATP + protein L-histidine = ADP + protein N-phospho-L-histidine.</text>
        <dbReference type="EC" id="2.7.13.3"/>
    </reaction>
</comment>
<evidence type="ECO:0000256" key="2">
    <source>
        <dbReference type="ARBA" id="ARBA00004651"/>
    </source>
</evidence>
<gene>
    <name evidence="16" type="ORF">U732_775</name>
</gene>
<evidence type="ECO:0000256" key="12">
    <source>
        <dbReference type="ARBA" id="ARBA00023012"/>
    </source>
</evidence>
<dbReference type="InterPro" id="IPR036097">
    <property type="entry name" value="HisK_dim/P_sf"/>
</dbReference>
<dbReference type="Proteomes" id="UP000031366">
    <property type="component" value="Unassembled WGS sequence"/>
</dbReference>
<evidence type="ECO:0000313" key="17">
    <source>
        <dbReference type="Proteomes" id="UP000031366"/>
    </source>
</evidence>
<evidence type="ECO:0000256" key="1">
    <source>
        <dbReference type="ARBA" id="ARBA00000085"/>
    </source>
</evidence>
<dbReference type="PANTHER" id="PTHR45528:SF1">
    <property type="entry name" value="SENSOR HISTIDINE KINASE CPXA"/>
    <property type="match status" value="1"/>
</dbReference>
<dbReference type="RefSeq" id="WP_039636852.1">
    <property type="nucleotide sequence ID" value="NZ_AYSO01000020.1"/>
</dbReference>
<keyword evidence="10" id="KW-0067">ATP-binding</keyword>
<keyword evidence="17" id="KW-1185">Reference proteome</keyword>
<dbReference type="PANTHER" id="PTHR45528">
    <property type="entry name" value="SENSOR HISTIDINE KINASE CPXA"/>
    <property type="match status" value="1"/>
</dbReference>
<evidence type="ECO:0000256" key="11">
    <source>
        <dbReference type="ARBA" id="ARBA00022989"/>
    </source>
</evidence>
<keyword evidence="12" id="KW-0902">Two-component regulatory system</keyword>
<name>A0A0C1QW44_9CLOT</name>
<dbReference type="InterPro" id="IPR004358">
    <property type="entry name" value="Sig_transdc_His_kin-like_C"/>
</dbReference>
<evidence type="ECO:0000256" key="9">
    <source>
        <dbReference type="ARBA" id="ARBA00022777"/>
    </source>
</evidence>
<protein>
    <recommendedName>
        <fullName evidence="3">histidine kinase</fullName>
        <ecNumber evidence="3">2.7.13.3</ecNumber>
    </recommendedName>
</protein>
<dbReference type="InterPro" id="IPR005467">
    <property type="entry name" value="His_kinase_dom"/>
</dbReference>
<keyword evidence="13 14" id="KW-0472">Membrane</keyword>